<evidence type="ECO:0000313" key="2">
    <source>
        <dbReference type="EMBL" id="GJT83955.1"/>
    </source>
</evidence>
<dbReference type="InterPro" id="IPR036397">
    <property type="entry name" value="RNaseH_sf"/>
</dbReference>
<reference evidence="2" key="2">
    <citation type="submission" date="2022-01" db="EMBL/GenBank/DDBJ databases">
        <authorList>
            <person name="Yamashiro T."/>
            <person name="Shiraishi A."/>
            <person name="Satake H."/>
            <person name="Nakayama K."/>
        </authorList>
    </citation>
    <scope>NUCLEOTIDE SEQUENCE</scope>
</reference>
<dbReference type="Proteomes" id="UP001151760">
    <property type="component" value="Unassembled WGS sequence"/>
</dbReference>
<dbReference type="Gene3D" id="3.30.420.10">
    <property type="entry name" value="Ribonuclease H-like superfamily/Ribonuclease H"/>
    <property type="match status" value="1"/>
</dbReference>
<keyword evidence="2" id="KW-0695">RNA-directed DNA polymerase</keyword>
<reference evidence="2" key="1">
    <citation type="journal article" date="2022" name="Int. J. Mol. Sci.">
        <title>Draft Genome of Tanacetum Coccineum: Genomic Comparison of Closely Related Tanacetum-Family Plants.</title>
        <authorList>
            <person name="Yamashiro T."/>
            <person name="Shiraishi A."/>
            <person name="Nakayama K."/>
            <person name="Satake H."/>
        </authorList>
    </citation>
    <scope>NUCLEOTIDE SEQUENCE</scope>
</reference>
<keyword evidence="1" id="KW-1133">Transmembrane helix</keyword>
<keyword evidence="2" id="KW-0808">Transferase</keyword>
<protein>
    <submittedName>
        <fullName evidence="2">Reverse transcriptase domain-containing protein</fullName>
    </submittedName>
</protein>
<dbReference type="PANTHER" id="PTHR45835:SF103">
    <property type="entry name" value="RNA-DIRECTED DNA POLYMERASE"/>
    <property type="match status" value="1"/>
</dbReference>
<sequence>MVRVSVLFRHKRICLGHMLWILKAVGAHIPLIVFSYNNSNHKSVKCAPFEALYGQKYRSPVIWAEVGEKERVEIVYREVKKLKRKWIPNVKVRWNSQRGVEFTWDREDQFKAKYQHLFATTSSATVAS</sequence>
<evidence type="ECO:0000313" key="3">
    <source>
        <dbReference type="Proteomes" id="UP001151760"/>
    </source>
</evidence>
<dbReference type="EMBL" id="BQNB010019309">
    <property type="protein sequence ID" value="GJT83955.1"/>
    <property type="molecule type" value="Genomic_DNA"/>
</dbReference>
<comment type="caution">
    <text evidence="2">The sequence shown here is derived from an EMBL/GenBank/DDBJ whole genome shotgun (WGS) entry which is preliminary data.</text>
</comment>
<proteinExistence type="predicted"/>
<name>A0ABQ5H9D1_9ASTR</name>
<keyword evidence="3" id="KW-1185">Reference proteome</keyword>
<gene>
    <name evidence="2" type="ORF">Tco_1058297</name>
</gene>
<dbReference type="GO" id="GO:0003964">
    <property type="term" value="F:RNA-directed DNA polymerase activity"/>
    <property type="evidence" value="ECO:0007669"/>
    <property type="project" value="UniProtKB-KW"/>
</dbReference>
<keyword evidence="1" id="KW-0812">Transmembrane</keyword>
<accession>A0ABQ5H9D1</accession>
<evidence type="ECO:0000256" key="1">
    <source>
        <dbReference type="SAM" id="Phobius"/>
    </source>
</evidence>
<organism evidence="2 3">
    <name type="scientific">Tanacetum coccineum</name>
    <dbReference type="NCBI Taxonomy" id="301880"/>
    <lineage>
        <taxon>Eukaryota</taxon>
        <taxon>Viridiplantae</taxon>
        <taxon>Streptophyta</taxon>
        <taxon>Embryophyta</taxon>
        <taxon>Tracheophyta</taxon>
        <taxon>Spermatophyta</taxon>
        <taxon>Magnoliopsida</taxon>
        <taxon>eudicotyledons</taxon>
        <taxon>Gunneridae</taxon>
        <taxon>Pentapetalae</taxon>
        <taxon>asterids</taxon>
        <taxon>campanulids</taxon>
        <taxon>Asterales</taxon>
        <taxon>Asteraceae</taxon>
        <taxon>Asteroideae</taxon>
        <taxon>Anthemideae</taxon>
        <taxon>Anthemidinae</taxon>
        <taxon>Tanacetum</taxon>
    </lineage>
</organism>
<keyword evidence="2" id="KW-0548">Nucleotidyltransferase</keyword>
<keyword evidence="1" id="KW-0472">Membrane</keyword>
<feature type="transmembrane region" description="Helical" evidence="1">
    <location>
        <begin position="12"/>
        <end position="36"/>
    </location>
</feature>
<dbReference type="PANTHER" id="PTHR45835">
    <property type="entry name" value="YALI0A06105P"/>
    <property type="match status" value="1"/>
</dbReference>